<dbReference type="PROSITE" id="PS50110">
    <property type="entry name" value="RESPONSE_REGULATORY"/>
    <property type="match status" value="1"/>
</dbReference>
<accession>A0ABU7VR43</accession>
<dbReference type="CDD" id="cd17536">
    <property type="entry name" value="REC_YesN-like"/>
    <property type="match status" value="1"/>
</dbReference>
<dbReference type="InterPro" id="IPR009057">
    <property type="entry name" value="Homeodomain-like_sf"/>
</dbReference>
<feature type="domain" description="Response regulatory" evidence="6">
    <location>
        <begin position="2"/>
        <end position="119"/>
    </location>
</feature>
<dbReference type="Pfam" id="PF12833">
    <property type="entry name" value="HTH_18"/>
    <property type="match status" value="1"/>
</dbReference>
<evidence type="ECO:0000313" key="8">
    <source>
        <dbReference type="Proteomes" id="UP001306950"/>
    </source>
</evidence>
<evidence type="ECO:0000256" key="1">
    <source>
        <dbReference type="ARBA" id="ARBA00023015"/>
    </source>
</evidence>
<keyword evidence="8" id="KW-1185">Reference proteome</keyword>
<proteinExistence type="predicted"/>
<dbReference type="InterPro" id="IPR020449">
    <property type="entry name" value="Tscrpt_reg_AraC-type_HTH"/>
</dbReference>
<keyword evidence="2" id="KW-0238">DNA-binding</keyword>
<dbReference type="RefSeq" id="WP_331846475.1">
    <property type="nucleotide sequence ID" value="NZ_JAZHPZ010000004.1"/>
</dbReference>
<dbReference type="SUPFAM" id="SSF52172">
    <property type="entry name" value="CheY-like"/>
    <property type="match status" value="1"/>
</dbReference>
<dbReference type="Proteomes" id="UP001306950">
    <property type="component" value="Unassembled WGS sequence"/>
</dbReference>
<keyword evidence="4" id="KW-0597">Phosphoprotein</keyword>
<name>A0ABU7VR43_9BACL</name>
<evidence type="ECO:0000259" key="5">
    <source>
        <dbReference type="PROSITE" id="PS01124"/>
    </source>
</evidence>
<dbReference type="Pfam" id="PF00072">
    <property type="entry name" value="Response_reg"/>
    <property type="match status" value="1"/>
</dbReference>
<evidence type="ECO:0000259" key="6">
    <source>
        <dbReference type="PROSITE" id="PS50110"/>
    </source>
</evidence>
<dbReference type="Pfam" id="PF17853">
    <property type="entry name" value="GGDEF_2"/>
    <property type="match status" value="1"/>
</dbReference>
<dbReference type="PROSITE" id="PS01124">
    <property type="entry name" value="HTH_ARAC_FAMILY_2"/>
    <property type="match status" value="1"/>
</dbReference>
<dbReference type="SUPFAM" id="SSF46689">
    <property type="entry name" value="Homeodomain-like"/>
    <property type="match status" value="1"/>
</dbReference>
<evidence type="ECO:0000256" key="3">
    <source>
        <dbReference type="ARBA" id="ARBA00023163"/>
    </source>
</evidence>
<gene>
    <name evidence="7" type="ORF">V3851_10430</name>
</gene>
<dbReference type="PRINTS" id="PR00032">
    <property type="entry name" value="HTHARAC"/>
</dbReference>
<reference evidence="7 8" key="1">
    <citation type="submission" date="2024-02" db="EMBL/GenBank/DDBJ databases">
        <title>A nitrogen-fixing paenibacillus bacterium.</title>
        <authorList>
            <person name="Zhang W.L."/>
            <person name="Chen S.F."/>
        </authorList>
    </citation>
    <scope>NUCLEOTIDE SEQUENCE [LARGE SCALE GENOMIC DNA]</scope>
    <source>
        <strain evidence="7 8">M1</strain>
    </source>
</reference>
<dbReference type="InterPro" id="IPR018060">
    <property type="entry name" value="HTH_AraC"/>
</dbReference>
<keyword evidence="1" id="KW-0805">Transcription regulation</keyword>
<dbReference type="SMART" id="SM00448">
    <property type="entry name" value="REC"/>
    <property type="match status" value="1"/>
</dbReference>
<sequence>MKVLIIDDEQSVHERLEQMIPWAELGWQIIGHAYNGEEAKRITADGKPHLIITDIKMPVVDGLGYLEWLEASGIGSKAIVLSGYGDFEYIRPAFLRGAFDYLLKPVQQAELLSILGKVVEQIQRESLAMKEEIDEKAVLQTGIESMQDQLMSDIIGGSLQDENEMIIRAEQVLLQLPEQGFYMVVVRLDDLDEHLNSRYERDRSALYYAIRNVIAECLAEKGFPGEVFRNLHKSNEFLALAAAERERDLRMEDTLAALCELLPRTVRLQTKLGLGRRKTRLEHLRASYREGVKAVESQKLGGSGFASYKNLPDEASSKDIAALAEWVELEDMLELLVKTGSLRDSEALLGKLGEILSHERLMQMRGTELKQGVMRLLKVLEPLAGQDTELPVMLDNAKGCANDLKVARVRQLLGDLIGRVIDKFAADPKAKSGKQLIGAVVQYSRRNFRTVTLEEISSQFYINKNYFCSLFKNETGESYGEFLTKLRMEEAKRLLKNSELKTYEIAERVGYTDQRYFSQVFRKFTGMKPTDYRKEN</sequence>
<dbReference type="InterPro" id="IPR011006">
    <property type="entry name" value="CheY-like_superfamily"/>
</dbReference>
<dbReference type="SMART" id="SM00342">
    <property type="entry name" value="HTH_ARAC"/>
    <property type="match status" value="1"/>
</dbReference>
<dbReference type="PANTHER" id="PTHR43280">
    <property type="entry name" value="ARAC-FAMILY TRANSCRIPTIONAL REGULATOR"/>
    <property type="match status" value="1"/>
</dbReference>
<dbReference type="InterPro" id="IPR041522">
    <property type="entry name" value="CdaR_GGDEF"/>
</dbReference>
<dbReference type="Gene3D" id="3.40.50.2300">
    <property type="match status" value="1"/>
</dbReference>
<keyword evidence="3" id="KW-0804">Transcription</keyword>
<evidence type="ECO:0000256" key="4">
    <source>
        <dbReference type="PROSITE-ProRule" id="PRU00169"/>
    </source>
</evidence>
<feature type="modified residue" description="4-aspartylphosphate" evidence="4">
    <location>
        <position position="54"/>
    </location>
</feature>
<dbReference type="InterPro" id="IPR001789">
    <property type="entry name" value="Sig_transdc_resp-reg_receiver"/>
</dbReference>
<protein>
    <submittedName>
        <fullName evidence="7">Helix-turn-helix domain-containing protein</fullName>
    </submittedName>
</protein>
<feature type="domain" description="HTH araC/xylS-type" evidence="5">
    <location>
        <begin position="438"/>
        <end position="535"/>
    </location>
</feature>
<comment type="caution">
    <text evidence="7">The sequence shown here is derived from an EMBL/GenBank/DDBJ whole genome shotgun (WGS) entry which is preliminary data.</text>
</comment>
<organism evidence="7 8">
    <name type="scientific">Paenibacillus haidiansis</name>
    <dbReference type="NCBI Taxonomy" id="1574488"/>
    <lineage>
        <taxon>Bacteria</taxon>
        <taxon>Bacillati</taxon>
        <taxon>Bacillota</taxon>
        <taxon>Bacilli</taxon>
        <taxon>Bacillales</taxon>
        <taxon>Paenibacillaceae</taxon>
        <taxon>Paenibacillus</taxon>
    </lineage>
</organism>
<dbReference type="Gene3D" id="1.10.10.60">
    <property type="entry name" value="Homeodomain-like"/>
    <property type="match status" value="2"/>
</dbReference>
<dbReference type="EMBL" id="JAZHPZ010000004">
    <property type="protein sequence ID" value="MEF2966247.1"/>
    <property type="molecule type" value="Genomic_DNA"/>
</dbReference>
<evidence type="ECO:0000313" key="7">
    <source>
        <dbReference type="EMBL" id="MEF2966247.1"/>
    </source>
</evidence>
<dbReference type="PANTHER" id="PTHR43280:SF28">
    <property type="entry name" value="HTH-TYPE TRANSCRIPTIONAL ACTIVATOR RHAS"/>
    <property type="match status" value="1"/>
</dbReference>
<evidence type="ECO:0000256" key="2">
    <source>
        <dbReference type="ARBA" id="ARBA00023125"/>
    </source>
</evidence>